<dbReference type="SUPFAM" id="SSF160379">
    <property type="entry name" value="SP0830-like"/>
    <property type="match status" value="1"/>
</dbReference>
<keyword evidence="2" id="KW-1185">Reference proteome</keyword>
<gene>
    <name evidence="1" type="ORF">ACPOL_3499</name>
</gene>
<dbReference type="PANTHER" id="PTHR36439">
    <property type="entry name" value="BLL4334 PROTEIN"/>
    <property type="match status" value="1"/>
</dbReference>
<dbReference type="InterPro" id="IPR012545">
    <property type="entry name" value="DUF1697"/>
</dbReference>
<dbReference type="Gene3D" id="3.30.70.1280">
    <property type="entry name" value="SP0830-like domains"/>
    <property type="match status" value="1"/>
</dbReference>
<dbReference type="EMBL" id="CP030840">
    <property type="protein sequence ID" value="AXC12784.1"/>
    <property type="molecule type" value="Genomic_DNA"/>
</dbReference>
<dbReference type="Pfam" id="PF08002">
    <property type="entry name" value="DUF1697"/>
    <property type="match status" value="1"/>
</dbReference>
<reference evidence="1 2" key="1">
    <citation type="journal article" date="2018" name="Front. Microbiol.">
        <title>Hydrolytic Capabilities as a Key to Environmental Success: Chitinolytic and Cellulolytic Acidobacteria From Acidic Sub-arctic Soils and Boreal Peatlands.</title>
        <authorList>
            <person name="Belova S.E."/>
            <person name="Ravin N.V."/>
            <person name="Pankratov T.A."/>
            <person name="Rakitin A.L."/>
            <person name="Ivanova A.A."/>
            <person name="Beletsky A.V."/>
            <person name="Mardanov A.V."/>
            <person name="Sinninghe Damste J.S."/>
            <person name="Dedysh S.N."/>
        </authorList>
    </citation>
    <scope>NUCLEOTIDE SEQUENCE [LARGE SCALE GENOMIC DNA]</scope>
    <source>
        <strain evidence="1 2">SBC82</strain>
    </source>
</reference>
<protein>
    <recommendedName>
        <fullName evidence="3">DUF1697 domain-containing protein</fullName>
    </recommendedName>
</protein>
<proteinExistence type="predicted"/>
<dbReference type="AlphaFoldDB" id="A0A2Z5G1W1"/>
<dbReference type="PANTHER" id="PTHR36439:SF1">
    <property type="entry name" value="DUF1697 DOMAIN-CONTAINING PROTEIN"/>
    <property type="match status" value="1"/>
</dbReference>
<dbReference type="OrthoDB" id="9806494at2"/>
<evidence type="ECO:0000313" key="2">
    <source>
        <dbReference type="Proteomes" id="UP000253606"/>
    </source>
</evidence>
<organism evidence="1 2">
    <name type="scientific">Acidisarcina polymorpha</name>
    <dbReference type="NCBI Taxonomy" id="2211140"/>
    <lineage>
        <taxon>Bacteria</taxon>
        <taxon>Pseudomonadati</taxon>
        <taxon>Acidobacteriota</taxon>
        <taxon>Terriglobia</taxon>
        <taxon>Terriglobales</taxon>
        <taxon>Acidobacteriaceae</taxon>
        <taxon>Acidisarcina</taxon>
    </lineage>
</organism>
<evidence type="ECO:0000313" key="1">
    <source>
        <dbReference type="EMBL" id="AXC12784.1"/>
    </source>
</evidence>
<name>A0A2Z5G1W1_9BACT</name>
<accession>A0A2Z5G1W1</accession>
<sequence>MVESSKSKAASPQRYVALLRGINLGAKNRIPMPELVTLFEQLGYTGVSTFIQSGNVLFTGTASNESELSADISRKIEARWGFRIPVVLRTRKELGTVLANNPFYSANNSMASAKNPLDSKDRETRSLHVYFLRDTPADSALASLDATRSAPDTFVVAGRDIYVNLANTMAKTKLTNAYFDSKLKTISTARNWDTVAKLFELLGS</sequence>
<dbReference type="PIRSF" id="PIRSF008502">
    <property type="entry name" value="UCP008502"/>
    <property type="match status" value="1"/>
</dbReference>
<evidence type="ECO:0008006" key="3">
    <source>
        <dbReference type="Google" id="ProtNLM"/>
    </source>
</evidence>
<dbReference type="Proteomes" id="UP000253606">
    <property type="component" value="Chromosome"/>
</dbReference>
<dbReference type="KEGG" id="abas:ACPOL_3499"/>
<dbReference type="RefSeq" id="WP_114207909.1">
    <property type="nucleotide sequence ID" value="NZ_CP030840.1"/>
</dbReference>